<accession>A0A0G1RJ92</accession>
<dbReference type="InterPro" id="IPR014942">
    <property type="entry name" value="AbiEii"/>
</dbReference>
<comment type="caution">
    <text evidence="1">The sequence shown here is derived from an EMBL/GenBank/DDBJ whole genome shotgun (WGS) entry which is preliminary data.</text>
</comment>
<evidence type="ECO:0000313" key="1">
    <source>
        <dbReference type="EMBL" id="KKU57394.1"/>
    </source>
</evidence>
<dbReference type="EMBL" id="LCNO01000017">
    <property type="protein sequence ID" value="KKU57394.1"/>
    <property type="molecule type" value="Genomic_DNA"/>
</dbReference>
<gene>
    <name evidence="1" type="ORF">UX80_C0017G0012</name>
</gene>
<sequence length="213" mass="24100">MVKLNLDVLDKPRQDLWEKLEVFKRSGVLGGGTAIALQIGHRVSLDFDIFTEGGISSRMRNKALSVLDRPVVVEIDNPELLTLMSKSGLRLTILEYSYSPLYPVIKTKGLPLFDLADLASNKAFTIGRRGKWRDYVDLYFLLKEGHVTLAQVVRDARKRFGDEFAPRLFLEQLAYTKDLGKMEIDFLRGAVGSKEATDFFGGEVKTYVRSHLK</sequence>
<name>A0A0G1RJ92_9BACT</name>
<dbReference type="Proteomes" id="UP000034307">
    <property type="component" value="Unassembled WGS sequence"/>
</dbReference>
<dbReference type="Pfam" id="PF08843">
    <property type="entry name" value="AbiEii"/>
    <property type="match status" value="1"/>
</dbReference>
<dbReference type="AlphaFoldDB" id="A0A0G1RJ92"/>
<reference evidence="1 2" key="1">
    <citation type="journal article" date="2015" name="Nature">
        <title>rRNA introns, odd ribosomes, and small enigmatic genomes across a large radiation of phyla.</title>
        <authorList>
            <person name="Brown C.T."/>
            <person name="Hug L.A."/>
            <person name="Thomas B.C."/>
            <person name="Sharon I."/>
            <person name="Castelle C.J."/>
            <person name="Singh A."/>
            <person name="Wilkins M.J."/>
            <person name="Williams K.H."/>
            <person name="Banfield J.F."/>
        </authorList>
    </citation>
    <scope>NUCLEOTIDE SEQUENCE [LARGE SCALE GENOMIC DNA]</scope>
</reference>
<proteinExistence type="predicted"/>
<dbReference type="STRING" id="1618358.UX80_C0017G0012"/>
<organism evidence="1 2">
    <name type="scientific">Candidatus Amesbacteria bacterium GW2011_GWA2_47_11b</name>
    <dbReference type="NCBI Taxonomy" id="1618358"/>
    <lineage>
        <taxon>Bacteria</taxon>
        <taxon>Candidatus Amesiibacteriota</taxon>
    </lineage>
</organism>
<protein>
    <recommendedName>
        <fullName evidence="3">Nucleotidyl transferase AbiEii toxin, Type IV TA system</fullName>
    </recommendedName>
</protein>
<evidence type="ECO:0008006" key="3">
    <source>
        <dbReference type="Google" id="ProtNLM"/>
    </source>
</evidence>
<evidence type="ECO:0000313" key="2">
    <source>
        <dbReference type="Proteomes" id="UP000034307"/>
    </source>
</evidence>